<dbReference type="EMBL" id="MU006591">
    <property type="protein sequence ID" value="KAF2744083.1"/>
    <property type="molecule type" value="Genomic_DNA"/>
</dbReference>
<evidence type="ECO:0000256" key="2">
    <source>
        <dbReference type="ARBA" id="ARBA00022643"/>
    </source>
</evidence>
<dbReference type="Proteomes" id="UP000799440">
    <property type="component" value="Unassembled WGS sequence"/>
</dbReference>
<dbReference type="CDD" id="cd04730">
    <property type="entry name" value="NPD_like"/>
    <property type="match status" value="1"/>
</dbReference>
<proteinExistence type="predicted"/>
<evidence type="ECO:0000256" key="3">
    <source>
        <dbReference type="ARBA" id="ARBA00023002"/>
    </source>
</evidence>
<dbReference type="PANTHER" id="PTHR32332">
    <property type="entry name" value="2-NITROPROPANE DIOXYGENASE"/>
    <property type="match status" value="1"/>
</dbReference>
<dbReference type="GO" id="GO:0018580">
    <property type="term" value="F:nitronate monooxygenase activity"/>
    <property type="evidence" value="ECO:0007669"/>
    <property type="project" value="InterPro"/>
</dbReference>
<protein>
    <submittedName>
        <fullName evidence="4">Inosine monophosphate dehydrogenase</fullName>
    </submittedName>
</protein>
<dbReference type="AlphaFoldDB" id="A0A6A6V232"/>
<dbReference type="PANTHER" id="PTHR32332:SF34">
    <property type="entry name" value="2-NITROPROPANE DIOXYGENASE FAMILY, PUTATIVE-RELATED"/>
    <property type="match status" value="1"/>
</dbReference>
<evidence type="ECO:0000256" key="1">
    <source>
        <dbReference type="ARBA" id="ARBA00022630"/>
    </source>
</evidence>
<accession>A0A6A6V232</accession>
<evidence type="ECO:0000313" key="5">
    <source>
        <dbReference type="Proteomes" id="UP000799440"/>
    </source>
</evidence>
<dbReference type="OrthoDB" id="2349068at2759"/>
<reference evidence="4" key="1">
    <citation type="journal article" date="2020" name="Stud. Mycol.">
        <title>101 Dothideomycetes genomes: a test case for predicting lifestyles and emergence of pathogens.</title>
        <authorList>
            <person name="Haridas S."/>
            <person name="Albert R."/>
            <person name="Binder M."/>
            <person name="Bloem J."/>
            <person name="Labutti K."/>
            <person name="Salamov A."/>
            <person name="Andreopoulos B."/>
            <person name="Baker S."/>
            <person name="Barry K."/>
            <person name="Bills G."/>
            <person name="Bluhm B."/>
            <person name="Cannon C."/>
            <person name="Castanera R."/>
            <person name="Culley D."/>
            <person name="Daum C."/>
            <person name="Ezra D."/>
            <person name="Gonzalez J."/>
            <person name="Henrissat B."/>
            <person name="Kuo A."/>
            <person name="Liang C."/>
            <person name="Lipzen A."/>
            <person name="Lutzoni F."/>
            <person name="Magnuson J."/>
            <person name="Mondo S."/>
            <person name="Nolan M."/>
            <person name="Ohm R."/>
            <person name="Pangilinan J."/>
            <person name="Park H.-J."/>
            <person name="Ramirez L."/>
            <person name="Alfaro M."/>
            <person name="Sun H."/>
            <person name="Tritt A."/>
            <person name="Yoshinaga Y."/>
            <person name="Zwiers L.-H."/>
            <person name="Turgeon B."/>
            <person name="Goodwin S."/>
            <person name="Spatafora J."/>
            <person name="Crous P."/>
            <person name="Grigoriev I."/>
        </authorList>
    </citation>
    <scope>NUCLEOTIDE SEQUENCE</scope>
    <source>
        <strain evidence="4">CBS 119925</strain>
    </source>
</reference>
<gene>
    <name evidence="4" type="ORF">M011DRAFT_528623</name>
</gene>
<evidence type="ECO:0000313" key="4">
    <source>
        <dbReference type="EMBL" id="KAF2744083.1"/>
    </source>
</evidence>
<dbReference type="Gene3D" id="3.20.20.70">
    <property type="entry name" value="Aldolase class I"/>
    <property type="match status" value="1"/>
</dbReference>
<keyword evidence="3" id="KW-0560">Oxidoreductase</keyword>
<name>A0A6A6V232_9PLEO</name>
<dbReference type="Pfam" id="PF03060">
    <property type="entry name" value="NMO"/>
    <property type="match status" value="1"/>
</dbReference>
<keyword evidence="2" id="KW-0288">FMN</keyword>
<keyword evidence="5" id="KW-1185">Reference proteome</keyword>
<sequence>MAVLQKLKEDYPWIETPLVVAAPMRLITLAESVVEVTKAGGIAFLAAGTDPSDLPTHLQTARDLLTKHSSPIPSRPNHLPFGIGFINWGCELESCLPPITQFRPSAVWFFAPKSPSQLAQWSHETRAASPGTRIWAQVGSVQEAMDALEAAKPDVLVVQGTDAGGHGLARGAGIAVLVPEVCDAIDSYLASRSGIARPAIIAAGGITEARSAAAALVLGAHGVAMGTRFLASPEVNISRGYRDEVLRARDGGQSTVRTKVYDRLRGTTGWAENYNGRGVWNRSFVDAESGMKESENKRLYEEEMLKGDGGWGLEGRMTTYAGTGVGMVKEVQGAGDIVREVRDGMRRVLQNVGRTEKGRL</sequence>
<keyword evidence="1" id="KW-0285">Flavoprotein</keyword>
<dbReference type="InterPro" id="IPR004136">
    <property type="entry name" value="NMO"/>
</dbReference>
<dbReference type="InterPro" id="IPR013785">
    <property type="entry name" value="Aldolase_TIM"/>
</dbReference>
<dbReference type="SUPFAM" id="SSF51412">
    <property type="entry name" value="Inosine monophosphate dehydrogenase (IMPDH)"/>
    <property type="match status" value="1"/>
</dbReference>
<organism evidence="4 5">
    <name type="scientific">Sporormia fimetaria CBS 119925</name>
    <dbReference type="NCBI Taxonomy" id="1340428"/>
    <lineage>
        <taxon>Eukaryota</taxon>
        <taxon>Fungi</taxon>
        <taxon>Dikarya</taxon>
        <taxon>Ascomycota</taxon>
        <taxon>Pezizomycotina</taxon>
        <taxon>Dothideomycetes</taxon>
        <taxon>Pleosporomycetidae</taxon>
        <taxon>Pleosporales</taxon>
        <taxon>Sporormiaceae</taxon>
        <taxon>Sporormia</taxon>
    </lineage>
</organism>